<evidence type="ECO:0000256" key="10">
    <source>
        <dbReference type="SAM" id="Phobius"/>
    </source>
</evidence>
<proteinExistence type="inferred from homology"/>
<evidence type="ECO:0000256" key="7">
    <source>
        <dbReference type="ARBA" id="ARBA00022840"/>
    </source>
</evidence>
<dbReference type="InterPro" id="IPR026082">
    <property type="entry name" value="ABCA"/>
</dbReference>
<sequence length="1024" mass="112607">MFVLTAQAQDQNFEEKKKIQMIAIASKTPIWWRQTRALAFKAWSAQVRQWQMLVLVCLFPVLLILVCQIIANVMKDASKNLSGPSKDILMCSREDAMDPNLYYPITDLSNPFLPTTPANSVPHSSGPVTHINFLFFVNTASPTVSTSNSVKPCVYKFGKRYKTGTDVYSMDPGLSAKDRLFVSDSTFQAEPKGGWFGSNAIALLTKALMFGQMNEVFLVSAAEGVGMTLVGGESRHPWIGREDARFSITGKMVPPLGFWPVNESMALLDTVEQRVHLDVDAKQQMLTGFRIVPSFQPIGSSEEEMDQSLLRHVEDTFKRVSAVDTNILMRPNPPLSDILSFLTNASAAIQNMPFGGIRFTAANTTTAQYSYTLHLDDVALFSAVSAFPERGLRALLIQSQLSNAFLRFSSPKLKDALITQSLRAFPVLASTELLLPVDGRIGRVLYPFGVSFLVPLFVMMLVREKEAQMADMMTMVNGVHPVLVALSHYTSFFLIYLLSATIFCVSGFVAKLQLFTRTSPFVLSVLLFLWGHVQVSASFLISLLFEQSCYASATSFLLILASVVASITIDDIFGAQAQIPDFLLAWPPFAYFRALSYLNECSFNPKLSPFLLHHLTGTDPITKCMYTLAIHAIVLQAAILASCYIRIPRLTFSNLRQAFKNRKLSPGAASTQRRISFLPGSLSFRLSANSLEDVDITEERKRVLMDVGLIEACPLVVRHLKKVYEVSVGGAQVSALKGVSFAVEQGCVFGLLGPNGAGKSTLLSILTGARKQTSGRVWMNGVDVSRDRRSIKSQIGICPQADLLWNTLSVQEHVLFYVRIKGVDPKDEHTAAQTLLGQHLSGGEKRRLSIAIALAGSPKLVFLDEPTAGLDPHIKRQIWAIIRSLREGRTIIMTTHSMQEAETCCTRLAILSTGRLKCLGSQVRLQQLHGAGMRLTVYLASVECEEGVHRFMEAVLPVHARRVDGGGKEGDLKCVYEFSPGDAGLGAVLREVEEGGGVVGIVDWTIAQAAMDSVFSKLVTLEET</sequence>
<evidence type="ECO:0000256" key="6">
    <source>
        <dbReference type="ARBA" id="ARBA00022741"/>
    </source>
</evidence>
<keyword evidence="3" id="KW-0813">Transport</keyword>
<evidence type="ECO:0000256" key="4">
    <source>
        <dbReference type="ARBA" id="ARBA00022692"/>
    </source>
</evidence>
<comment type="subcellular location">
    <subcellularLocation>
        <location evidence="1">Membrane</location>
        <topology evidence="1">Multi-pass membrane protein</topology>
    </subcellularLocation>
</comment>
<keyword evidence="13" id="KW-1185">Reference proteome</keyword>
<dbReference type="GO" id="GO:0005524">
    <property type="term" value="F:ATP binding"/>
    <property type="evidence" value="ECO:0007669"/>
    <property type="project" value="UniProtKB-KW"/>
</dbReference>
<dbReference type="PANTHER" id="PTHR19229">
    <property type="entry name" value="ATP-BINDING CASSETTE TRANSPORTER SUBFAMILY A ABCA"/>
    <property type="match status" value="1"/>
</dbReference>
<reference evidence="12 13" key="1">
    <citation type="journal article" date="2019" name="Sci. Rep.">
        <title>Comparative genomics of chytrid fungi reveal insights into the obligate biotrophic and pathogenic lifestyle of Synchytrium endobioticum.</title>
        <authorList>
            <person name="van de Vossenberg B.T.L.H."/>
            <person name="Warris S."/>
            <person name="Nguyen H.D.T."/>
            <person name="van Gent-Pelzer M.P.E."/>
            <person name="Joly D.L."/>
            <person name="van de Geest H.C."/>
            <person name="Bonants P.J.M."/>
            <person name="Smith D.S."/>
            <person name="Levesque C.A."/>
            <person name="van der Lee T.A.J."/>
        </authorList>
    </citation>
    <scope>NUCLEOTIDE SEQUENCE [LARGE SCALE GENOMIC DNA]</scope>
    <source>
        <strain evidence="12 13">CBS 675.73</strain>
    </source>
</reference>
<dbReference type="GO" id="GO:0005319">
    <property type="term" value="F:lipid transporter activity"/>
    <property type="evidence" value="ECO:0007669"/>
    <property type="project" value="TreeGrafter"/>
</dbReference>
<dbReference type="STRING" id="246404.A0A507EV84"/>
<evidence type="ECO:0000256" key="9">
    <source>
        <dbReference type="ARBA" id="ARBA00023136"/>
    </source>
</evidence>
<dbReference type="GO" id="GO:0140359">
    <property type="term" value="F:ABC-type transporter activity"/>
    <property type="evidence" value="ECO:0007669"/>
    <property type="project" value="InterPro"/>
</dbReference>
<evidence type="ECO:0000256" key="5">
    <source>
        <dbReference type="ARBA" id="ARBA00022737"/>
    </source>
</evidence>
<dbReference type="PANTHER" id="PTHR19229:SF36">
    <property type="entry name" value="ATP-BINDING CASSETTE SUB-FAMILY A MEMBER 2"/>
    <property type="match status" value="1"/>
</dbReference>
<dbReference type="InterPro" id="IPR027417">
    <property type="entry name" value="P-loop_NTPase"/>
</dbReference>
<comment type="similarity">
    <text evidence="2">Belongs to the ABC transporter superfamily. ABCA family.</text>
</comment>
<name>A0A507EV84_9FUNG</name>
<dbReference type="InterPro" id="IPR003593">
    <property type="entry name" value="AAA+_ATPase"/>
</dbReference>
<keyword evidence="4 10" id="KW-0812">Transmembrane</keyword>
<keyword evidence="7" id="KW-0067">ATP-binding</keyword>
<organism evidence="12 13">
    <name type="scientific">Chytriomyces confervae</name>
    <dbReference type="NCBI Taxonomy" id="246404"/>
    <lineage>
        <taxon>Eukaryota</taxon>
        <taxon>Fungi</taxon>
        <taxon>Fungi incertae sedis</taxon>
        <taxon>Chytridiomycota</taxon>
        <taxon>Chytridiomycota incertae sedis</taxon>
        <taxon>Chytridiomycetes</taxon>
        <taxon>Chytridiales</taxon>
        <taxon>Chytriomycetaceae</taxon>
        <taxon>Chytriomyces</taxon>
    </lineage>
</organism>
<evidence type="ECO:0000256" key="2">
    <source>
        <dbReference type="ARBA" id="ARBA00008869"/>
    </source>
</evidence>
<dbReference type="SUPFAM" id="SSF52540">
    <property type="entry name" value="P-loop containing nucleoside triphosphate hydrolases"/>
    <property type="match status" value="1"/>
</dbReference>
<keyword evidence="5" id="KW-0677">Repeat</keyword>
<evidence type="ECO:0000259" key="11">
    <source>
        <dbReference type="PROSITE" id="PS50893"/>
    </source>
</evidence>
<accession>A0A507EV84</accession>
<keyword evidence="6" id="KW-0547">Nucleotide-binding</keyword>
<protein>
    <recommendedName>
        <fullName evidence="11">ABC transporter domain-containing protein</fullName>
    </recommendedName>
</protein>
<keyword evidence="8 10" id="KW-1133">Transmembrane helix</keyword>
<evidence type="ECO:0000313" key="13">
    <source>
        <dbReference type="Proteomes" id="UP000320333"/>
    </source>
</evidence>
<dbReference type="GO" id="GO:0016020">
    <property type="term" value="C:membrane"/>
    <property type="evidence" value="ECO:0007669"/>
    <property type="project" value="UniProtKB-SubCell"/>
</dbReference>
<dbReference type="GO" id="GO:0016887">
    <property type="term" value="F:ATP hydrolysis activity"/>
    <property type="evidence" value="ECO:0007669"/>
    <property type="project" value="InterPro"/>
</dbReference>
<dbReference type="EMBL" id="QEAP01000384">
    <property type="protein sequence ID" value="TPX67782.1"/>
    <property type="molecule type" value="Genomic_DNA"/>
</dbReference>
<dbReference type="SMART" id="SM00382">
    <property type="entry name" value="AAA"/>
    <property type="match status" value="1"/>
</dbReference>
<dbReference type="InterPro" id="IPR017871">
    <property type="entry name" value="ABC_transporter-like_CS"/>
</dbReference>
<dbReference type="Gene3D" id="3.40.50.300">
    <property type="entry name" value="P-loop containing nucleotide triphosphate hydrolases"/>
    <property type="match status" value="1"/>
</dbReference>
<keyword evidence="9 10" id="KW-0472">Membrane</keyword>
<dbReference type="Pfam" id="PF00005">
    <property type="entry name" value="ABC_tran"/>
    <property type="match status" value="1"/>
</dbReference>
<dbReference type="AlphaFoldDB" id="A0A507EV84"/>
<feature type="transmembrane region" description="Helical" evidence="10">
    <location>
        <begin position="444"/>
        <end position="462"/>
    </location>
</feature>
<dbReference type="FunFam" id="3.40.50.300:FF:000335">
    <property type="entry name" value="ATP binding cassette subfamily A member 5"/>
    <property type="match status" value="1"/>
</dbReference>
<evidence type="ECO:0000256" key="3">
    <source>
        <dbReference type="ARBA" id="ARBA00022448"/>
    </source>
</evidence>
<dbReference type="OrthoDB" id="8061355at2759"/>
<gene>
    <name evidence="12" type="ORF">CcCBS67573_g07414</name>
</gene>
<dbReference type="CDD" id="cd03263">
    <property type="entry name" value="ABC_subfamily_A"/>
    <property type="match status" value="1"/>
</dbReference>
<feature type="transmembrane region" description="Helical" evidence="10">
    <location>
        <begin position="50"/>
        <end position="71"/>
    </location>
</feature>
<evidence type="ECO:0000256" key="8">
    <source>
        <dbReference type="ARBA" id="ARBA00022989"/>
    </source>
</evidence>
<feature type="transmembrane region" description="Helical" evidence="10">
    <location>
        <begin position="550"/>
        <end position="569"/>
    </location>
</feature>
<feature type="transmembrane region" description="Helical" evidence="10">
    <location>
        <begin position="521"/>
        <end position="544"/>
    </location>
</feature>
<evidence type="ECO:0000313" key="12">
    <source>
        <dbReference type="EMBL" id="TPX67782.1"/>
    </source>
</evidence>
<comment type="caution">
    <text evidence="12">The sequence shown here is derived from an EMBL/GenBank/DDBJ whole genome shotgun (WGS) entry which is preliminary data.</text>
</comment>
<dbReference type="PROSITE" id="PS00211">
    <property type="entry name" value="ABC_TRANSPORTER_1"/>
    <property type="match status" value="1"/>
</dbReference>
<dbReference type="Proteomes" id="UP000320333">
    <property type="component" value="Unassembled WGS sequence"/>
</dbReference>
<feature type="transmembrane region" description="Helical" evidence="10">
    <location>
        <begin position="482"/>
        <end position="509"/>
    </location>
</feature>
<evidence type="ECO:0000256" key="1">
    <source>
        <dbReference type="ARBA" id="ARBA00004141"/>
    </source>
</evidence>
<feature type="domain" description="ABC transporter" evidence="11">
    <location>
        <begin position="718"/>
        <end position="938"/>
    </location>
</feature>
<dbReference type="InterPro" id="IPR003439">
    <property type="entry name" value="ABC_transporter-like_ATP-bd"/>
</dbReference>
<dbReference type="PROSITE" id="PS50893">
    <property type="entry name" value="ABC_TRANSPORTER_2"/>
    <property type="match status" value="1"/>
</dbReference>